<comment type="caution">
    <text evidence="1">The sequence shown here is derived from an EMBL/GenBank/DDBJ whole genome shotgun (WGS) entry which is preliminary data.</text>
</comment>
<proteinExistence type="predicted"/>
<reference evidence="1" key="1">
    <citation type="submission" date="2013-11" db="EMBL/GenBank/DDBJ databases">
        <title>Genome sequence of the fusiform rust pathogen reveals effectors for host alternation and coevolution with pine.</title>
        <authorList>
            <consortium name="DOE Joint Genome Institute"/>
            <person name="Smith K."/>
            <person name="Pendleton A."/>
            <person name="Kubisiak T."/>
            <person name="Anderson C."/>
            <person name="Salamov A."/>
            <person name="Aerts A."/>
            <person name="Riley R."/>
            <person name="Clum A."/>
            <person name="Lindquist E."/>
            <person name="Ence D."/>
            <person name="Campbell M."/>
            <person name="Kronenberg Z."/>
            <person name="Feau N."/>
            <person name="Dhillon B."/>
            <person name="Hamelin R."/>
            <person name="Burleigh J."/>
            <person name="Smith J."/>
            <person name="Yandell M."/>
            <person name="Nelson C."/>
            <person name="Grigoriev I."/>
            <person name="Davis J."/>
        </authorList>
    </citation>
    <scope>NUCLEOTIDE SEQUENCE</scope>
    <source>
        <strain evidence="1">G11</strain>
    </source>
</reference>
<accession>A0A9P6TBU2</accession>
<feature type="non-terminal residue" evidence="1">
    <location>
        <position position="93"/>
    </location>
</feature>
<keyword evidence="2" id="KW-1185">Reference proteome</keyword>
<name>A0A9P6TBU2_9BASI</name>
<evidence type="ECO:0000313" key="1">
    <source>
        <dbReference type="EMBL" id="KAG0144983.1"/>
    </source>
</evidence>
<organism evidence="1 2">
    <name type="scientific">Cronartium quercuum f. sp. fusiforme G11</name>
    <dbReference type="NCBI Taxonomy" id="708437"/>
    <lineage>
        <taxon>Eukaryota</taxon>
        <taxon>Fungi</taxon>
        <taxon>Dikarya</taxon>
        <taxon>Basidiomycota</taxon>
        <taxon>Pucciniomycotina</taxon>
        <taxon>Pucciniomycetes</taxon>
        <taxon>Pucciniales</taxon>
        <taxon>Coleosporiaceae</taxon>
        <taxon>Cronartium</taxon>
    </lineage>
</organism>
<gene>
    <name evidence="1" type="ORF">CROQUDRAFT_659299</name>
</gene>
<dbReference type="AlphaFoldDB" id="A0A9P6TBU2"/>
<protein>
    <submittedName>
        <fullName evidence="1">Uncharacterized protein</fullName>
    </submittedName>
</protein>
<dbReference type="EMBL" id="MU167285">
    <property type="protein sequence ID" value="KAG0144983.1"/>
    <property type="molecule type" value="Genomic_DNA"/>
</dbReference>
<sequence length="93" mass="11155">MFHIPGTDQVSVLWSRSFSCSRVCFRIRYIYTFVLPLHRLHVRQPPTSCSLSISIVFCTDPEVSLRFYKWQEYNLNTWRRRDIHAAVQRSFSI</sequence>
<dbReference type="Proteomes" id="UP000886653">
    <property type="component" value="Unassembled WGS sequence"/>
</dbReference>
<evidence type="ECO:0000313" key="2">
    <source>
        <dbReference type="Proteomes" id="UP000886653"/>
    </source>
</evidence>